<proteinExistence type="predicted"/>
<feature type="compositionally biased region" description="Low complexity" evidence="1">
    <location>
        <begin position="113"/>
        <end position="123"/>
    </location>
</feature>
<organism evidence="2 3">
    <name type="scientific">Setaria viridis</name>
    <name type="common">Green bristlegrass</name>
    <name type="synonym">Setaria italica subsp. viridis</name>
    <dbReference type="NCBI Taxonomy" id="4556"/>
    <lineage>
        <taxon>Eukaryota</taxon>
        <taxon>Viridiplantae</taxon>
        <taxon>Streptophyta</taxon>
        <taxon>Embryophyta</taxon>
        <taxon>Tracheophyta</taxon>
        <taxon>Spermatophyta</taxon>
        <taxon>Magnoliopsida</taxon>
        <taxon>Liliopsida</taxon>
        <taxon>Poales</taxon>
        <taxon>Poaceae</taxon>
        <taxon>PACMAD clade</taxon>
        <taxon>Panicoideae</taxon>
        <taxon>Panicodae</taxon>
        <taxon>Paniceae</taxon>
        <taxon>Cenchrinae</taxon>
        <taxon>Setaria</taxon>
    </lineage>
</organism>
<accession>A0A4U6UY88</accession>
<sequence length="229" mass="25530">MPLPRVGRQPGVTYLPHRPRHPPPLPPAPHGAAGSGLPAAHRPPRQPVRAHHNHRHPLAAAPPPGHRVLALALALARLPPWPRAVPHHKPPRPHRLEPRHRRPPLPALPARPSPACLQPLRRSGALRRRRLRPPRLRRGPLPRGVRGHRRRGRRRGLHMGETLLLGVRILDRAGHSLPRRPHGVPRRDGPEPARRRRALLHPGPPQQPHHSQVRFGRGRPVGDGTSTIG</sequence>
<name>A0A4U6UY88_SETVI</name>
<dbReference type="AlphaFoldDB" id="A0A4U6UY88"/>
<reference evidence="2" key="1">
    <citation type="submission" date="2019-03" db="EMBL/GenBank/DDBJ databases">
        <title>WGS assembly of Setaria viridis.</title>
        <authorList>
            <person name="Huang P."/>
            <person name="Jenkins J."/>
            <person name="Grimwood J."/>
            <person name="Barry K."/>
            <person name="Healey A."/>
            <person name="Mamidi S."/>
            <person name="Sreedasyam A."/>
            <person name="Shu S."/>
            <person name="Feldman M."/>
            <person name="Wu J."/>
            <person name="Yu Y."/>
            <person name="Chen C."/>
            <person name="Johnson J."/>
            <person name="Rokhsar D."/>
            <person name="Baxter I."/>
            <person name="Schmutz J."/>
            <person name="Brutnell T."/>
            <person name="Kellogg E."/>
        </authorList>
    </citation>
    <scope>NUCLEOTIDE SEQUENCE [LARGE SCALE GENOMIC DNA]</scope>
</reference>
<keyword evidence="3" id="KW-1185">Reference proteome</keyword>
<dbReference type="Proteomes" id="UP000298652">
    <property type="component" value="Chromosome 4"/>
</dbReference>
<feature type="region of interest" description="Disordered" evidence="1">
    <location>
        <begin position="174"/>
        <end position="229"/>
    </location>
</feature>
<evidence type="ECO:0000313" key="2">
    <source>
        <dbReference type="EMBL" id="TKW21650.1"/>
    </source>
</evidence>
<feature type="region of interest" description="Disordered" evidence="1">
    <location>
        <begin position="82"/>
        <end position="153"/>
    </location>
</feature>
<protein>
    <submittedName>
        <fullName evidence="2">Uncharacterized protein</fullName>
    </submittedName>
</protein>
<feature type="region of interest" description="Disordered" evidence="1">
    <location>
        <begin position="1"/>
        <end position="63"/>
    </location>
</feature>
<feature type="compositionally biased region" description="Low complexity" evidence="1">
    <location>
        <begin position="30"/>
        <end position="40"/>
    </location>
</feature>
<evidence type="ECO:0000313" key="3">
    <source>
        <dbReference type="Proteomes" id="UP000298652"/>
    </source>
</evidence>
<gene>
    <name evidence="2" type="ORF">SEVIR_4G133502v2</name>
</gene>
<feature type="compositionally biased region" description="Basic residues" evidence="1">
    <location>
        <begin position="124"/>
        <end position="153"/>
    </location>
</feature>
<feature type="compositionally biased region" description="Basic residues" evidence="1">
    <location>
        <begin position="42"/>
        <end position="57"/>
    </location>
</feature>
<dbReference type="Gramene" id="TKW21650">
    <property type="protein sequence ID" value="TKW21650"/>
    <property type="gene ID" value="SEVIR_4G133502v2"/>
</dbReference>
<evidence type="ECO:0000256" key="1">
    <source>
        <dbReference type="SAM" id="MobiDB-lite"/>
    </source>
</evidence>
<feature type="compositionally biased region" description="Basic residues" evidence="1">
    <location>
        <begin position="85"/>
        <end position="103"/>
    </location>
</feature>
<dbReference type="EMBL" id="CM016555">
    <property type="protein sequence ID" value="TKW21650.1"/>
    <property type="molecule type" value="Genomic_DNA"/>
</dbReference>